<dbReference type="SUPFAM" id="SSF90123">
    <property type="entry name" value="ABC transporter transmembrane region"/>
    <property type="match status" value="1"/>
</dbReference>
<dbReference type="GO" id="GO:0005886">
    <property type="term" value="C:plasma membrane"/>
    <property type="evidence" value="ECO:0007669"/>
    <property type="project" value="UniProtKB-SubCell"/>
</dbReference>
<evidence type="ECO:0000259" key="9">
    <source>
        <dbReference type="PROSITE" id="PS50929"/>
    </source>
</evidence>
<dbReference type="PANTHER" id="PTHR24221">
    <property type="entry name" value="ATP-BINDING CASSETTE SUB-FAMILY B"/>
    <property type="match status" value="1"/>
</dbReference>
<evidence type="ECO:0000256" key="5">
    <source>
        <dbReference type="ARBA" id="ARBA00022989"/>
    </source>
</evidence>
<evidence type="ECO:0000256" key="1">
    <source>
        <dbReference type="ARBA" id="ARBA00004651"/>
    </source>
</evidence>
<evidence type="ECO:0000313" key="13">
    <source>
        <dbReference type="Proteomes" id="UP001154111"/>
    </source>
</evidence>
<organism evidence="11 13">
    <name type="scientific">Erysipelothrix amsterdamensis</name>
    <dbReference type="NCBI Taxonomy" id="2929157"/>
    <lineage>
        <taxon>Bacteria</taxon>
        <taxon>Bacillati</taxon>
        <taxon>Bacillota</taxon>
        <taxon>Erysipelotrichia</taxon>
        <taxon>Erysipelotrichales</taxon>
        <taxon>Erysipelotrichaceae</taxon>
        <taxon>Erysipelothrix</taxon>
    </lineage>
</organism>
<evidence type="ECO:0000256" key="7">
    <source>
        <dbReference type="SAM" id="Phobius"/>
    </source>
</evidence>
<feature type="transmembrane region" description="Helical" evidence="7">
    <location>
        <begin position="148"/>
        <end position="176"/>
    </location>
</feature>
<feature type="transmembrane region" description="Helical" evidence="7">
    <location>
        <begin position="280"/>
        <end position="302"/>
    </location>
</feature>
<dbReference type="PROSITE" id="PS50929">
    <property type="entry name" value="ABC_TM1F"/>
    <property type="match status" value="1"/>
</dbReference>
<dbReference type="SMART" id="SM00382">
    <property type="entry name" value="AAA"/>
    <property type="match status" value="1"/>
</dbReference>
<keyword evidence="2 7" id="KW-0812">Transmembrane</keyword>
<reference evidence="11" key="1">
    <citation type="submission" date="2022-04" db="EMBL/GenBank/DDBJ databases">
        <authorList>
            <person name="Forde T."/>
        </authorList>
    </citation>
    <scope>NUCLEOTIDE SEQUENCE</scope>
    <source>
        <strain evidence="11">A18Y016a</strain>
        <strain evidence="10">A18Y020d</strain>
    </source>
</reference>
<dbReference type="RefSeq" id="WP_254006856.1">
    <property type="nucleotide sequence ID" value="NZ_OW659477.1"/>
</dbReference>
<dbReference type="GO" id="GO:0016887">
    <property type="term" value="F:ATP hydrolysis activity"/>
    <property type="evidence" value="ECO:0007669"/>
    <property type="project" value="InterPro"/>
</dbReference>
<dbReference type="Pfam" id="PF00664">
    <property type="entry name" value="ABC_membrane"/>
    <property type="match status" value="1"/>
</dbReference>
<comment type="subcellular location">
    <subcellularLocation>
        <location evidence="1">Cell membrane</location>
        <topology evidence="1">Multi-pass membrane protein</topology>
    </subcellularLocation>
</comment>
<keyword evidence="5 7" id="KW-1133">Transmembrane helix</keyword>
<feature type="transmembrane region" description="Helical" evidence="7">
    <location>
        <begin position="251"/>
        <end position="268"/>
    </location>
</feature>
<evidence type="ECO:0000259" key="8">
    <source>
        <dbReference type="PROSITE" id="PS50893"/>
    </source>
</evidence>
<dbReference type="Pfam" id="PF00005">
    <property type="entry name" value="ABC_tran"/>
    <property type="match status" value="1"/>
</dbReference>
<dbReference type="SUPFAM" id="SSF52540">
    <property type="entry name" value="P-loop containing nucleoside triphosphate hydrolases"/>
    <property type="match status" value="1"/>
</dbReference>
<protein>
    <submittedName>
        <fullName evidence="11">ABC transporter ATP-binding protein/permease</fullName>
        <ecNumber evidence="11">3.6.3.-</ecNumber>
    </submittedName>
</protein>
<name>A0AAU9VN90_9FIRM</name>
<feature type="transmembrane region" description="Helical" evidence="7">
    <location>
        <begin position="56"/>
        <end position="76"/>
    </location>
</feature>
<evidence type="ECO:0000313" key="12">
    <source>
        <dbReference type="Proteomes" id="UP001154095"/>
    </source>
</evidence>
<dbReference type="PANTHER" id="PTHR24221:SF654">
    <property type="entry name" value="ATP-BINDING CASSETTE SUB-FAMILY B MEMBER 6"/>
    <property type="match status" value="1"/>
</dbReference>
<feature type="domain" description="ABC transporter" evidence="8">
    <location>
        <begin position="339"/>
        <end position="574"/>
    </location>
</feature>
<keyword evidence="4 11" id="KW-0067">ATP-binding</keyword>
<evidence type="ECO:0000256" key="3">
    <source>
        <dbReference type="ARBA" id="ARBA00022741"/>
    </source>
</evidence>
<dbReference type="GO" id="GO:0140359">
    <property type="term" value="F:ABC-type transporter activity"/>
    <property type="evidence" value="ECO:0007669"/>
    <property type="project" value="InterPro"/>
</dbReference>
<dbReference type="InterPro" id="IPR003593">
    <property type="entry name" value="AAA+_ATPase"/>
</dbReference>
<dbReference type="PROSITE" id="PS51257">
    <property type="entry name" value="PROKAR_LIPOPROTEIN"/>
    <property type="match status" value="1"/>
</dbReference>
<dbReference type="Gene3D" id="3.40.50.300">
    <property type="entry name" value="P-loop containing nucleotide triphosphate hydrolases"/>
    <property type="match status" value="1"/>
</dbReference>
<keyword evidence="6 7" id="KW-0472">Membrane</keyword>
<dbReference type="PROSITE" id="PS50893">
    <property type="entry name" value="ABC_TRANSPORTER_2"/>
    <property type="match status" value="1"/>
</dbReference>
<dbReference type="PROSITE" id="PS00211">
    <property type="entry name" value="ABC_TRANSPORTER_1"/>
    <property type="match status" value="1"/>
</dbReference>
<accession>A0AAU9VN90</accession>
<sequence>MTNVFKTMRRISKIGSWAFVGAILGGCVASLANFGLNFTFGKMTQISIEQATAGTFDLQILLTITGLFLLMFPLLVMGQTGNLMGGLNAEKRLKEHMIHHILRQKEATIRASHTGDMMTLLTSDADVINNYYFQGFNYMFIHPTVGGLAALITTFFVDVRFGVIAVVLGIVSVWVATRYADAIQTDYVSARNFQNKATNHVSDIIANETMVRLYNAQNTVVDDYRELNQAHAKALINAEVKKHRVTMWNDGFGALGKILFVGIGFYLARTTDFEFAKVMLLLPLQASIGYMFGNFGVAWNYILEVQTSADRILTMLDMECEEGRIDRQDLSLGKGHDLITFDQVQFGYQPDHTILKSVDFTISPQSKVAFVGESGSGKSTIFQLLLGFYKPDQGQILLDGKDVQDYSLQSVRNQICYVQQESPLFNTTIRENIRLGSKGIVSDAMIEAAAHKAAIHDFIVSLPQGYDTHVGEQGGMLSGGQRQRIAIARALISEAPILIMDEPTSALDSESEQLIQKAIANIQNEKTILIAAHRLSTIRDADKIIVLNHGVIVEMGTHDSLLTEHGVYERFVQSQHI</sequence>
<dbReference type="Proteomes" id="UP001154111">
    <property type="component" value="Chromosome"/>
</dbReference>
<dbReference type="Proteomes" id="UP001154095">
    <property type="component" value="Chromosome"/>
</dbReference>
<dbReference type="InterPro" id="IPR039421">
    <property type="entry name" value="Type_1_exporter"/>
</dbReference>
<dbReference type="InterPro" id="IPR003439">
    <property type="entry name" value="ABC_transporter-like_ATP-bd"/>
</dbReference>
<feature type="domain" description="ABC transmembrane type-1" evidence="9">
    <location>
        <begin position="20"/>
        <end position="304"/>
    </location>
</feature>
<dbReference type="Gene3D" id="1.20.1560.10">
    <property type="entry name" value="ABC transporter type 1, transmembrane domain"/>
    <property type="match status" value="1"/>
</dbReference>
<dbReference type="InterPro" id="IPR027417">
    <property type="entry name" value="P-loop_NTPase"/>
</dbReference>
<dbReference type="EMBL" id="OW659477">
    <property type="protein sequence ID" value="CAH2763587.1"/>
    <property type="molecule type" value="Genomic_DNA"/>
</dbReference>
<dbReference type="FunFam" id="3.40.50.300:FF:000218">
    <property type="entry name" value="Multidrug ABC transporter ATP-binding protein"/>
    <property type="match status" value="1"/>
</dbReference>
<dbReference type="EMBL" id="OW659496">
    <property type="protein sequence ID" value="CAH2763530.1"/>
    <property type="molecule type" value="Genomic_DNA"/>
</dbReference>
<evidence type="ECO:0000256" key="2">
    <source>
        <dbReference type="ARBA" id="ARBA00022692"/>
    </source>
</evidence>
<evidence type="ECO:0000256" key="4">
    <source>
        <dbReference type="ARBA" id="ARBA00022840"/>
    </source>
</evidence>
<keyword evidence="3" id="KW-0547">Nucleotide-binding</keyword>
<gene>
    <name evidence="11" type="ORF">ERYAMS2_01797</name>
    <name evidence="10" type="ORF">ERYAMS_01502</name>
</gene>
<dbReference type="InterPro" id="IPR036640">
    <property type="entry name" value="ABC1_TM_sf"/>
</dbReference>
<evidence type="ECO:0000256" key="6">
    <source>
        <dbReference type="ARBA" id="ARBA00023136"/>
    </source>
</evidence>
<dbReference type="InterPro" id="IPR017871">
    <property type="entry name" value="ABC_transporter-like_CS"/>
</dbReference>
<keyword evidence="11" id="KW-0378">Hydrolase</keyword>
<dbReference type="GO" id="GO:0034040">
    <property type="term" value="F:ATPase-coupled lipid transmembrane transporter activity"/>
    <property type="evidence" value="ECO:0007669"/>
    <property type="project" value="TreeGrafter"/>
</dbReference>
<dbReference type="EC" id="3.6.3.-" evidence="11"/>
<evidence type="ECO:0000313" key="10">
    <source>
        <dbReference type="EMBL" id="CAH2763530.1"/>
    </source>
</evidence>
<feature type="transmembrane region" description="Helical" evidence="7">
    <location>
        <begin position="14"/>
        <end position="36"/>
    </location>
</feature>
<dbReference type="AlphaFoldDB" id="A0AAU9VN90"/>
<dbReference type="GO" id="GO:0005524">
    <property type="term" value="F:ATP binding"/>
    <property type="evidence" value="ECO:0007669"/>
    <property type="project" value="UniProtKB-KW"/>
</dbReference>
<evidence type="ECO:0000313" key="11">
    <source>
        <dbReference type="EMBL" id="CAH2763587.1"/>
    </source>
</evidence>
<dbReference type="InterPro" id="IPR011527">
    <property type="entry name" value="ABC1_TM_dom"/>
</dbReference>
<keyword evidence="12" id="KW-1185">Reference proteome</keyword>
<proteinExistence type="predicted"/>